<dbReference type="EMBL" id="BSYI01000011">
    <property type="protein sequence ID" value="GMG82526.1"/>
    <property type="molecule type" value="Genomic_DNA"/>
</dbReference>
<evidence type="ECO:0000256" key="6">
    <source>
        <dbReference type="ARBA" id="ARBA00023239"/>
    </source>
</evidence>
<organism evidence="9 10">
    <name type="scientific">Paralimibaculum aggregatum</name>
    <dbReference type="NCBI Taxonomy" id="3036245"/>
    <lineage>
        <taxon>Bacteria</taxon>
        <taxon>Pseudomonadati</taxon>
        <taxon>Pseudomonadota</taxon>
        <taxon>Alphaproteobacteria</taxon>
        <taxon>Rhodobacterales</taxon>
        <taxon>Paracoccaceae</taxon>
        <taxon>Paralimibaculum</taxon>
    </lineage>
</organism>
<protein>
    <recommendedName>
        <fullName evidence="4">dihydroneopterin aldolase</fullName>
        <ecNumber evidence="4">4.1.2.25</ecNumber>
    </recommendedName>
    <alternativeName>
        <fullName evidence="7">7,8-dihydroneopterin aldolase</fullName>
    </alternativeName>
</protein>
<keyword evidence="6" id="KW-0456">Lyase</keyword>
<evidence type="ECO:0000313" key="10">
    <source>
        <dbReference type="Proteomes" id="UP001239909"/>
    </source>
</evidence>
<dbReference type="EC" id="4.1.2.25" evidence="4"/>
<comment type="pathway">
    <text evidence="2">Cofactor biosynthesis; tetrahydrofolate biosynthesis; 2-amino-4-hydroxy-6-hydroxymethyl-7,8-dihydropteridine diphosphate from 7,8-dihydroneopterin triphosphate: step 3/4.</text>
</comment>
<gene>
    <name evidence="9" type="ORF">LNKW23_17390</name>
</gene>
<keyword evidence="5" id="KW-0289">Folate biosynthesis</keyword>
<evidence type="ECO:0000256" key="1">
    <source>
        <dbReference type="ARBA" id="ARBA00001353"/>
    </source>
</evidence>
<proteinExistence type="inferred from homology"/>
<feature type="domain" description="Dihydroneopterin aldolase/epimerase" evidence="8">
    <location>
        <begin position="24"/>
        <end position="134"/>
    </location>
</feature>
<dbReference type="InterPro" id="IPR043133">
    <property type="entry name" value="GTP-CH-I_C/QueF"/>
</dbReference>
<dbReference type="SMART" id="SM00905">
    <property type="entry name" value="FolB"/>
    <property type="match status" value="1"/>
</dbReference>
<sequence>MSDPLPELPTALAQASPMQDGDLIFLTGYVAEIEIGAYREEHGVTQRLAFDIVLEVRRNTAHVDDQVGRVINYDLLVSSIHEIAEGPRIALVETFAERLAQALLTDPRARQVTIRIAKLDRLPGGAQLGCQITRMRSAEADERVWEFAPEIPMD</sequence>
<evidence type="ECO:0000259" key="8">
    <source>
        <dbReference type="SMART" id="SM00905"/>
    </source>
</evidence>
<dbReference type="RefSeq" id="WP_285671309.1">
    <property type="nucleotide sequence ID" value="NZ_BSYI01000011.1"/>
</dbReference>
<evidence type="ECO:0000256" key="2">
    <source>
        <dbReference type="ARBA" id="ARBA00005013"/>
    </source>
</evidence>
<evidence type="ECO:0000256" key="7">
    <source>
        <dbReference type="ARBA" id="ARBA00032903"/>
    </source>
</evidence>
<comment type="similarity">
    <text evidence="3">Belongs to the DHNA family.</text>
</comment>
<keyword evidence="10" id="KW-1185">Reference proteome</keyword>
<dbReference type="InterPro" id="IPR006157">
    <property type="entry name" value="FolB_dom"/>
</dbReference>
<dbReference type="InterPro" id="IPR006156">
    <property type="entry name" value="Dihydroneopterin_aldolase"/>
</dbReference>
<dbReference type="PANTHER" id="PTHR42844">
    <property type="entry name" value="DIHYDRONEOPTERIN ALDOLASE 1-RELATED"/>
    <property type="match status" value="1"/>
</dbReference>
<evidence type="ECO:0000256" key="3">
    <source>
        <dbReference type="ARBA" id="ARBA00005708"/>
    </source>
</evidence>
<dbReference type="SUPFAM" id="SSF55620">
    <property type="entry name" value="Tetrahydrobiopterin biosynthesis enzymes-like"/>
    <property type="match status" value="1"/>
</dbReference>
<evidence type="ECO:0000256" key="4">
    <source>
        <dbReference type="ARBA" id="ARBA00013043"/>
    </source>
</evidence>
<comment type="caution">
    <text evidence="9">The sequence shown here is derived from an EMBL/GenBank/DDBJ whole genome shotgun (WGS) entry which is preliminary data.</text>
</comment>
<reference evidence="9 10" key="1">
    <citation type="submission" date="2023-04" db="EMBL/GenBank/DDBJ databases">
        <title>Marinoamorphus aggregata gen. nov., sp. Nov., isolate from tissue of brittle star Ophioplocus japonicus.</title>
        <authorList>
            <person name="Kawano K."/>
            <person name="Sawayama S."/>
            <person name="Nakagawa S."/>
        </authorList>
    </citation>
    <scope>NUCLEOTIDE SEQUENCE [LARGE SCALE GENOMIC DNA]</scope>
    <source>
        <strain evidence="9 10">NKW23</strain>
    </source>
</reference>
<dbReference type="PANTHER" id="PTHR42844:SF1">
    <property type="entry name" value="DIHYDRONEOPTERIN ALDOLASE 1-RELATED"/>
    <property type="match status" value="1"/>
</dbReference>
<dbReference type="Proteomes" id="UP001239909">
    <property type="component" value="Unassembled WGS sequence"/>
</dbReference>
<evidence type="ECO:0000256" key="5">
    <source>
        <dbReference type="ARBA" id="ARBA00022909"/>
    </source>
</evidence>
<name>A0ABQ6LJF1_9RHOB</name>
<dbReference type="Gene3D" id="3.30.1130.10">
    <property type="match status" value="1"/>
</dbReference>
<accession>A0ABQ6LJF1</accession>
<evidence type="ECO:0000313" key="9">
    <source>
        <dbReference type="EMBL" id="GMG82526.1"/>
    </source>
</evidence>
<comment type="catalytic activity">
    <reaction evidence="1">
        <text>7,8-dihydroneopterin = 6-hydroxymethyl-7,8-dihydropterin + glycolaldehyde</text>
        <dbReference type="Rhea" id="RHEA:10540"/>
        <dbReference type="ChEBI" id="CHEBI:17001"/>
        <dbReference type="ChEBI" id="CHEBI:17071"/>
        <dbReference type="ChEBI" id="CHEBI:44841"/>
        <dbReference type="EC" id="4.1.2.25"/>
    </reaction>
</comment>
<dbReference type="NCBIfam" id="TIGR00526">
    <property type="entry name" value="folB_dom"/>
    <property type="match status" value="1"/>
</dbReference>
<dbReference type="Pfam" id="PF02152">
    <property type="entry name" value="FolB"/>
    <property type="match status" value="1"/>
</dbReference>